<feature type="repeat" description="WD" evidence="3">
    <location>
        <begin position="184"/>
        <end position="225"/>
    </location>
</feature>
<evidence type="ECO:0000256" key="1">
    <source>
        <dbReference type="ARBA" id="ARBA00023117"/>
    </source>
</evidence>
<feature type="compositionally biased region" description="Low complexity" evidence="4">
    <location>
        <begin position="1677"/>
        <end position="1708"/>
    </location>
</feature>
<evidence type="ECO:0000313" key="6">
    <source>
        <dbReference type="EMBL" id="GIX75564.1"/>
    </source>
</evidence>
<feature type="compositionally biased region" description="Basic and acidic residues" evidence="4">
    <location>
        <begin position="787"/>
        <end position="797"/>
    </location>
</feature>
<feature type="repeat" description="WD" evidence="3">
    <location>
        <begin position="226"/>
        <end position="267"/>
    </location>
</feature>
<dbReference type="Pfam" id="PF00439">
    <property type="entry name" value="Bromodomain"/>
    <property type="match status" value="2"/>
</dbReference>
<dbReference type="SUPFAM" id="SSF50978">
    <property type="entry name" value="WD40 repeat-like"/>
    <property type="match status" value="1"/>
</dbReference>
<dbReference type="PRINTS" id="PR00503">
    <property type="entry name" value="BROMODOMAIN"/>
</dbReference>
<dbReference type="PROSITE" id="PS50294">
    <property type="entry name" value="WD_REPEATS_REGION"/>
    <property type="match status" value="3"/>
</dbReference>
<sequence>MSSYSQHKKKISSSESELYLLIAKFLKTGPCKQTADLLTKEIEEHELLPKRIDWLGNEHNRSFNEFEQTLSQIPDDYILKICTRIGPILDKEIPPTVPGLTSLLGVGRQSLLRTKEDLQKPKFSSPNLAARRNGMPLLPAHSFQSMYPPNLIHSILSREISGPSSIRHTFTPKMYAKPQLYRRLLGHLSSVYCVLFDRTGKYIFTGADDLLVKVWSAVEGRLLASLRGHSAEITDMAVNYENTLLAAGSCDKTIRVWCLRTLAPVAVLSGHTAMVTSLQFCPYPKNEEKLLISTGNDGCVCFWHWSARTLQFNPKPLKFTERNKANAQMICSSFSSGGVLLATGSTDNNVRVYNVACPNGPEKILEREVHIDRVDSIQFSNRDCRFISGSKDGTALIWKYERQSWTTIQLKMSTKLPGQPEEPGDAKLKLMVTMVSWAIDDDKVITAVSDRCIKVWNSFNGNLIFNLKGHEDDIFILEPHPTDARVFLSGGHDGRIIIWDLVTGNLIKNFFNLIEGQGHGAVFDCKFSPDGLMYASTDSHGHLSMFGFGSADPYKKVPEEQFFHTDYRPLIRDIHHHVLDEQTQTAPHMLPPPFLVDIDGNPYPPNLQRLVPGREHQNDSQLVPYVAVSAEGDSEILEPVRPANDGQDRPTIDDMIDLLQQERNQNDGNNENPSVNAHLDVMQSPHSSHRSVNGNEDRNGAEPFSPRTPRSQASHSRVGLRRTGEHEGVQSVGNWQSRNSQFDLPSGMKRVVVKPMLSTSAEFSFKKRLALADNEINLFNKEKKRRPLPDKHEELANKETNTSRHQRRTVRRAGLRTRTQGEILNNAFGEEFENPDNINSNASSSSETEEQEDSDSTEESGSEDYSDWAEDVPSSSKPKPKTEPQPSTSTTPTSRRLTRRIKPRRRLVSSDDGESDDENNDNDEESSQNKSETSRMSTRKSSASKKKITVNGKKLKDTFRPPEWLTDVMPHKVPYVPQIGDEVVYFRQGHELYVQAVKRNRIYEIYMRSQPWRKINLRDQEVAVIEDINFENRPPRLVCLELRLVNPAEKGPDTFVVKYHDMPDVIDFIVLKQTYDQAMYYDWKPGDRFRSAIDKAWWLGTIKAQQPLNENFPDSMFQCFIVKWDNGEKEQMSPWDFEPIDTDRLTDEENGSVTKIVSRLKRKPLQRLPDEEGGSVDITSEEQMNMMYMPEPHEWWEYGQDYDCDRIARGFARIMELKIAESFVQPVDLNLYPSYAMVVEYPIDLGTIKARVQNRFYRRLDAIKFDIRFIEINAHKFNEPSSRIVKQAKCVVDLCLRFINSPHCSDTMELYNEMMEAKQSRSQDSQSELDVLCSEIDSEGENYTSSRSKRKKQNALHQSNKRVGLENQKYTSSSWRQQCVSLLTNFFQCDDSTPFRHPVNLNDYPDYRNIIDIPMDLSTVQERMNSNHYSNPAEFCKDMRLIFQNSRNYNTNKKSRIYSMTIRLSAMFEEHIRSIISDWRSAVKYEEKIRNNQFVSNRRKPILLQEPDVNIGASTSRSITHNSILSRHLRQATNSVPELSSSRGHMNRLSNGLGSKKKTKEEPQSSRGSAVHSKKKNSKPAIGVSLTNGARKSVLAIQKRNNPVISPKNLRDRSKRKDLYEENSQSDSNNSSQSDDSSENDEEDDTDWNHRSKRPRRDSPPPKQKSLRSRNNKTSLRPTRSSYQQPPPSSSSSLRSHNRTPLPRSRSSSPDDRWAAAKKRTVGPPLHKRSKRLCNSTIKKPVYKDSDPSSDSEEESESQSFKSDKNSNSSNSSSKFSRARAQTRIAQGNDKIRQSDSSESEPEHNENPRPDSRRTTRVTGRSVRVGALSARLDRTPRKSGRIVTRNRGVRTVQYQEGNSDESENDVSRQSSNSRGSLRSLMNDDEQNPGTRKRATEKSMGSEESFTRKASSSAHDPSSAYGATDFSNCNLKINHNNEVHRNLKSVYTKPYKAYLSSIPLRTRSAMSRQVSRKKVCGEISKPYKRSPERKISTPKEDNTDSNETIQDRVTKFHRTSSYHLRKCSKLIKRSVYQRRSYTSLMSRQNNTAMSGSTSFRRRGRPRILRNVENDNAKSINNKLSIRMKSKINRNIKNYSPISLNTRSKLPSIAGKLFDNTEKATKRVHAPTIVFCKPSVATNESDSKYNLRIVNSANSNLNSEEQVDVALNEKHASNVNGKLSTEGSKSSHSDHISSHTRSSNSFPENHKESKKRILNNTLGKKINIIKEDNFKGHKAKLSNDDSSSKDIHTNEKNIKYSSEILQSNKSKWCLRKPYLTRVSTRISQNISESHEKDSRKIQTRNRGQRTVIYNEDVDNNYFENENPSKSNSRHVSDQSDVSNEPPDSISDDSNDTSQKSEFDDSCSAKYEKYVVNRQTAFPRQKKKTLKILSDGIETRNHGQRTTFYAEDNDDYLEEYFKSLESGLEI</sequence>
<feature type="region of interest" description="Disordered" evidence="4">
    <location>
        <begin position="2172"/>
        <end position="2213"/>
    </location>
</feature>
<keyword evidence="7" id="KW-1185">Reference proteome</keyword>
<feature type="compositionally biased region" description="Acidic residues" evidence="4">
    <location>
        <begin position="847"/>
        <end position="870"/>
    </location>
</feature>
<feature type="compositionally biased region" description="Low complexity" evidence="4">
    <location>
        <begin position="1758"/>
        <end position="1776"/>
    </location>
</feature>
<dbReference type="Gene3D" id="2.130.10.10">
    <property type="entry name" value="YVTN repeat-like/Quinoprotein amine dehydrogenase"/>
    <property type="match status" value="2"/>
</dbReference>
<evidence type="ECO:0000256" key="3">
    <source>
        <dbReference type="PROSITE-ProRule" id="PRU00221"/>
    </source>
</evidence>
<feature type="compositionally biased region" description="Polar residues" evidence="4">
    <location>
        <begin position="1867"/>
        <end position="1876"/>
    </location>
</feature>
<dbReference type="Proteomes" id="UP001054837">
    <property type="component" value="Unassembled WGS sequence"/>
</dbReference>
<accession>A0AAV4MT29</accession>
<feature type="repeat" description="WD" evidence="3">
    <location>
        <begin position="467"/>
        <end position="509"/>
    </location>
</feature>
<dbReference type="SMART" id="SM00297">
    <property type="entry name" value="BROMO"/>
    <property type="match status" value="2"/>
</dbReference>
<dbReference type="GO" id="GO:0008360">
    <property type="term" value="P:regulation of cell shape"/>
    <property type="evidence" value="ECO:0007669"/>
    <property type="project" value="TreeGrafter"/>
</dbReference>
<dbReference type="InterPro" id="IPR052060">
    <property type="entry name" value="Bromo_WD_repeat"/>
</dbReference>
<feature type="compositionally biased region" description="Acidic residues" evidence="4">
    <location>
        <begin position="1748"/>
        <end position="1757"/>
    </location>
</feature>
<reference evidence="6 7" key="1">
    <citation type="submission" date="2021-06" db="EMBL/GenBank/DDBJ databases">
        <title>Caerostris darwini draft genome.</title>
        <authorList>
            <person name="Kono N."/>
            <person name="Arakawa K."/>
        </authorList>
    </citation>
    <scope>NUCLEOTIDE SEQUENCE [LARGE SCALE GENOMIC DNA]</scope>
</reference>
<gene>
    <name evidence="6" type="primary">BRWD1</name>
    <name evidence="6" type="ORF">CDAR_309521</name>
</gene>
<dbReference type="CDD" id="cd00200">
    <property type="entry name" value="WD40"/>
    <property type="match status" value="1"/>
</dbReference>
<feature type="compositionally biased region" description="Basic and acidic residues" evidence="4">
    <location>
        <begin position="1984"/>
        <end position="1997"/>
    </location>
</feature>
<feature type="compositionally biased region" description="Polar residues" evidence="4">
    <location>
        <begin position="2315"/>
        <end position="2324"/>
    </location>
</feature>
<feature type="compositionally biased region" description="Basic and acidic residues" evidence="4">
    <location>
        <begin position="1893"/>
        <end position="1906"/>
    </location>
</feature>
<dbReference type="Pfam" id="PF00400">
    <property type="entry name" value="WD40"/>
    <property type="match status" value="6"/>
</dbReference>
<feature type="compositionally biased region" description="Polar residues" evidence="4">
    <location>
        <begin position="2172"/>
        <end position="2181"/>
    </location>
</feature>
<dbReference type="InterPro" id="IPR001680">
    <property type="entry name" value="WD40_rpt"/>
</dbReference>
<feature type="repeat" description="WD" evidence="3">
    <location>
        <begin position="367"/>
        <end position="408"/>
    </location>
</feature>
<dbReference type="InterPro" id="IPR057452">
    <property type="entry name" value="BRWD/PHIP_N"/>
</dbReference>
<proteinExistence type="predicted"/>
<feature type="region of interest" description="Disordered" evidence="4">
    <location>
        <begin position="683"/>
        <end position="729"/>
    </location>
</feature>
<evidence type="ECO:0000313" key="7">
    <source>
        <dbReference type="Proteomes" id="UP001054837"/>
    </source>
</evidence>
<dbReference type="Pfam" id="PF25437">
    <property type="entry name" value="BRWD1_N"/>
    <property type="match status" value="1"/>
</dbReference>
<feature type="region of interest" description="Disordered" evidence="4">
    <location>
        <begin position="2283"/>
        <end position="2357"/>
    </location>
</feature>
<feature type="compositionally biased region" description="Basic residues" evidence="4">
    <location>
        <begin position="896"/>
        <end position="907"/>
    </location>
</feature>
<dbReference type="Gene3D" id="1.20.920.10">
    <property type="entry name" value="Bromodomain-like"/>
    <property type="match status" value="2"/>
</dbReference>
<dbReference type="InterPro" id="IPR057451">
    <property type="entry name" value="BRWD/PHIP_AD"/>
</dbReference>
<dbReference type="EMBL" id="BPLQ01000833">
    <property type="protein sequence ID" value="GIX75564.1"/>
    <property type="molecule type" value="Genomic_DNA"/>
</dbReference>
<dbReference type="GO" id="GO:0007010">
    <property type="term" value="P:cytoskeleton organization"/>
    <property type="evidence" value="ECO:0007669"/>
    <property type="project" value="TreeGrafter"/>
</dbReference>
<dbReference type="PROSITE" id="PS50014">
    <property type="entry name" value="BROMODOMAIN_2"/>
    <property type="match status" value="2"/>
</dbReference>
<dbReference type="InterPro" id="IPR015943">
    <property type="entry name" value="WD40/YVTN_repeat-like_dom_sf"/>
</dbReference>
<dbReference type="InterPro" id="IPR018359">
    <property type="entry name" value="Bromodomain_CS"/>
</dbReference>
<feature type="compositionally biased region" description="Low complexity" evidence="4">
    <location>
        <begin position="1817"/>
        <end position="1826"/>
    </location>
</feature>
<feature type="region of interest" description="Disordered" evidence="4">
    <location>
        <begin position="782"/>
        <end position="952"/>
    </location>
</feature>
<feature type="compositionally biased region" description="Low complexity" evidence="4">
    <location>
        <begin position="884"/>
        <end position="895"/>
    </location>
</feature>
<dbReference type="PROSITE" id="PS50082">
    <property type="entry name" value="WD_REPEATS_2"/>
    <property type="match status" value="5"/>
</dbReference>
<feature type="repeat" description="WD" evidence="3">
    <location>
        <begin position="268"/>
        <end position="303"/>
    </location>
</feature>
<evidence type="ECO:0000256" key="2">
    <source>
        <dbReference type="PROSITE-ProRule" id="PRU00035"/>
    </source>
</evidence>
<feature type="region of interest" description="Disordered" evidence="4">
    <location>
        <begin position="1530"/>
        <end position="1919"/>
    </location>
</feature>
<dbReference type="GO" id="GO:0006357">
    <property type="term" value="P:regulation of transcription by RNA polymerase II"/>
    <property type="evidence" value="ECO:0007669"/>
    <property type="project" value="TreeGrafter"/>
</dbReference>
<feature type="region of interest" description="Disordered" evidence="4">
    <location>
        <begin position="1978"/>
        <end position="2002"/>
    </location>
</feature>
<dbReference type="PROSITE" id="PS00633">
    <property type="entry name" value="BROMODOMAIN_1"/>
    <property type="match status" value="1"/>
</dbReference>
<feature type="compositionally biased region" description="Basic residues" evidence="4">
    <location>
        <begin position="804"/>
        <end position="815"/>
    </location>
</feature>
<feature type="compositionally biased region" description="Basic and acidic residues" evidence="4">
    <location>
        <begin position="1609"/>
        <end position="1620"/>
    </location>
</feature>
<dbReference type="InterPro" id="IPR036322">
    <property type="entry name" value="WD40_repeat_dom_sf"/>
</dbReference>
<feature type="compositionally biased region" description="Polar residues" evidence="4">
    <location>
        <begin position="1530"/>
        <end position="1553"/>
    </location>
</feature>
<keyword evidence="3" id="KW-0853">WD repeat</keyword>
<feature type="domain" description="Bromo" evidence="5">
    <location>
        <begin position="1387"/>
        <end position="1457"/>
    </location>
</feature>
<dbReference type="PANTHER" id="PTHR16266:SF17">
    <property type="entry name" value="BRWD3"/>
    <property type="match status" value="1"/>
</dbReference>
<dbReference type="SMART" id="SM00320">
    <property type="entry name" value="WD40"/>
    <property type="match status" value="8"/>
</dbReference>
<feature type="compositionally biased region" description="Acidic residues" evidence="4">
    <location>
        <begin position="911"/>
        <end position="926"/>
    </location>
</feature>
<dbReference type="FunFam" id="1.20.920.10:FF:000066">
    <property type="entry name" value="Transcription initiation factor TFIID subunit 1"/>
    <property type="match status" value="2"/>
</dbReference>
<dbReference type="Pfam" id="PF25313">
    <property type="entry name" value="BRWD_AD"/>
    <property type="match status" value="1"/>
</dbReference>
<feature type="compositionally biased region" description="Low complexity" evidence="4">
    <location>
        <begin position="1622"/>
        <end position="1635"/>
    </location>
</feature>
<dbReference type="SUPFAM" id="SSF47370">
    <property type="entry name" value="Bromodomain"/>
    <property type="match status" value="2"/>
</dbReference>
<feature type="compositionally biased region" description="Polar residues" evidence="4">
    <location>
        <begin position="684"/>
        <end position="694"/>
    </location>
</feature>
<feature type="domain" description="Bromo" evidence="5">
    <location>
        <begin position="1215"/>
        <end position="1285"/>
    </location>
</feature>
<evidence type="ECO:0000256" key="4">
    <source>
        <dbReference type="SAM" id="MobiDB-lite"/>
    </source>
</evidence>
<dbReference type="InterPro" id="IPR036427">
    <property type="entry name" value="Bromodomain-like_sf"/>
</dbReference>
<feature type="region of interest" description="Disordered" evidence="4">
    <location>
        <begin position="1340"/>
        <end position="1363"/>
    </location>
</feature>
<comment type="caution">
    <text evidence="6">The sequence shown here is derived from an EMBL/GenBank/DDBJ whole genome shotgun (WGS) entry which is preliminary data.</text>
</comment>
<dbReference type="FunFam" id="2.130.10.10:FF:002549">
    <property type="entry name" value="Bromodomain and WD repeat domain-containing 3"/>
    <property type="match status" value="1"/>
</dbReference>
<dbReference type="PANTHER" id="PTHR16266">
    <property type="entry name" value="WD REPEAT DOMAIN 9"/>
    <property type="match status" value="1"/>
</dbReference>
<organism evidence="6 7">
    <name type="scientific">Caerostris darwini</name>
    <dbReference type="NCBI Taxonomy" id="1538125"/>
    <lineage>
        <taxon>Eukaryota</taxon>
        <taxon>Metazoa</taxon>
        <taxon>Ecdysozoa</taxon>
        <taxon>Arthropoda</taxon>
        <taxon>Chelicerata</taxon>
        <taxon>Arachnida</taxon>
        <taxon>Araneae</taxon>
        <taxon>Araneomorphae</taxon>
        <taxon>Entelegynae</taxon>
        <taxon>Araneoidea</taxon>
        <taxon>Araneidae</taxon>
        <taxon>Caerostris</taxon>
    </lineage>
</organism>
<protein>
    <submittedName>
        <fullName evidence="6">Bromodomain and WD repeat-containing protein 1</fullName>
    </submittedName>
</protein>
<keyword evidence="1 2" id="KW-0103">Bromodomain</keyword>
<evidence type="ECO:0000259" key="5">
    <source>
        <dbReference type="PROSITE" id="PS50014"/>
    </source>
</evidence>
<feature type="compositionally biased region" description="Basic and acidic residues" evidence="4">
    <location>
        <begin position="1790"/>
        <end position="1814"/>
    </location>
</feature>
<feature type="compositionally biased region" description="Acidic residues" evidence="4">
    <location>
        <begin position="1636"/>
        <end position="1646"/>
    </location>
</feature>
<dbReference type="InterPro" id="IPR001487">
    <property type="entry name" value="Bromodomain"/>
</dbReference>
<feature type="compositionally biased region" description="Basic residues" evidence="4">
    <location>
        <begin position="1716"/>
        <end position="1732"/>
    </location>
</feature>
<dbReference type="GO" id="GO:0005634">
    <property type="term" value="C:nucleus"/>
    <property type="evidence" value="ECO:0007669"/>
    <property type="project" value="TreeGrafter"/>
</dbReference>
<name>A0AAV4MT29_9ARAC</name>